<dbReference type="Proteomes" id="UP000887565">
    <property type="component" value="Unplaced"/>
</dbReference>
<protein>
    <submittedName>
        <fullName evidence="2">Uncharacterized protein</fullName>
    </submittedName>
</protein>
<reference evidence="2" key="1">
    <citation type="submission" date="2022-11" db="UniProtKB">
        <authorList>
            <consortium name="WormBaseParasite"/>
        </authorList>
    </citation>
    <scope>IDENTIFICATION</scope>
</reference>
<accession>A0A915KUP2</accession>
<evidence type="ECO:0000313" key="1">
    <source>
        <dbReference type="Proteomes" id="UP000887565"/>
    </source>
</evidence>
<evidence type="ECO:0000313" key="2">
    <source>
        <dbReference type="WBParaSite" id="nRc.2.0.1.t42646-RA"/>
    </source>
</evidence>
<proteinExistence type="predicted"/>
<sequence>MFCFLLDEVKHMKGQIKEQGDAKRQYYFCNENFCCAVSAVPAGIATIVASSINEKDKGQKAGA</sequence>
<organism evidence="1 2">
    <name type="scientific">Romanomermis culicivorax</name>
    <name type="common">Nematode worm</name>
    <dbReference type="NCBI Taxonomy" id="13658"/>
    <lineage>
        <taxon>Eukaryota</taxon>
        <taxon>Metazoa</taxon>
        <taxon>Ecdysozoa</taxon>
        <taxon>Nematoda</taxon>
        <taxon>Enoplea</taxon>
        <taxon>Dorylaimia</taxon>
        <taxon>Mermithida</taxon>
        <taxon>Mermithoidea</taxon>
        <taxon>Mermithidae</taxon>
        <taxon>Romanomermis</taxon>
    </lineage>
</organism>
<dbReference type="AlphaFoldDB" id="A0A915KUP2"/>
<keyword evidence="1" id="KW-1185">Reference proteome</keyword>
<dbReference type="WBParaSite" id="nRc.2.0.1.t42646-RA">
    <property type="protein sequence ID" value="nRc.2.0.1.t42646-RA"/>
    <property type="gene ID" value="nRc.2.0.1.g42646"/>
</dbReference>
<name>A0A915KUP2_ROMCU</name>